<gene>
    <name evidence="2" type="ORF">QQS21_010258</name>
</gene>
<evidence type="ECO:0000256" key="1">
    <source>
        <dbReference type="SAM" id="MobiDB-lite"/>
    </source>
</evidence>
<organism evidence="2 3">
    <name type="scientific">Conoideocrella luteorostrata</name>
    <dbReference type="NCBI Taxonomy" id="1105319"/>
    <lineage>
        <taxon>Eukaryota</taxon>
        <taxon>Fungi</taxon>
        <taxon>Dikarya</taxon>
        <taxon>Ascomycota</taxon>
        <taxon>Pezizomycotina</taxon>
        <taxon>Sordariomycetes</taxon>
        <taxon>Hypocreomycetidae</taxon>
        <taxon>Hypocreales</taxon>
        <taxon>Clavicipitaceae</taxon>
        <taxon>Conoideocrella</taxon>
    </lineage>
</organism>
<sequence>MDASSSTQAVHGSAGSEMAHDGAVVPQHNQGEEGSPQLLRWLDDSNGPFNNIMQQATVNTGSTATGNPQAASGTPECSPLPSMKSKPHNDDVVFAHMGAQFPN</sequence>
<dbReference type="Proteomes" id="UP001251528">
    <property type="component" value="Unassembled WGS sequence"/>
</dbReference>
<dbReference type="AlphaFoldDB" id="A0AAJ0CFE6"/>
<evidence type="ECO:0000313" key="3">
    <source>
        <dbReference type="Proteomes" id="UP001251528"/>
    </source>
</evidence>
<proteinExistence type="predicted"/>
<name>A0AAJ0CFE6_9HYPO</name>
<reference evidence="2" key="1">
    <citation type="submission" date="2023-06" db="EMBL/GenBank/DDBJ databases">
        <title>Conoideocrella luteorostrata (Hypocreales: Clavicipitaceae), a potential biocontrol fungus for elongate hemlock scale in United States Christmas tree production areas.</title>
        <authorList>
            <person name="Barrett H."/>
            <person name="Lovett B."/>
            <person name="Macias A.M."/>
            <person name="Stajich J.E."/>
            <person name="Kasson M.T."/>
        </authorList>
    </citation>
    <scope>NUCLEOTIDE SEQUENCE</scope>
    <source>
        <strain evidence="2">ARSEF 14590</strain>
    </source>
</reference>
<evidence type="ECO:0000313" key="2">
    <source>
        <dbReference type="EMBL" id="KAK2592058.1"/>
    </source>
</evidence>
<feature type="compositionally biased region" description="Polar residues" evidence="1">
    <location>
        <begin position="47"/>
        <end position="72"/>
    </location>
</feature>
<dbReference type="EMBL" id="JASWJB010000292">
    <property type="protein sequence ID" value="KAK2592058.1"/>
    <property type="molecule type" value="Genomic_DNA"/>
</dbReference>
<feature type="compositionally biased region" description="Polar residues" evidence="1">
    <location>
        <begin position="1"/>
        <end position="10"/>
    </location>
</feature>
<accession>A0AAJ0CFE6</accession>
<feature type="region of interest" description="Disordered" evidence="1">
    <location>
        <begin position="1"/>
        <end position="89"/>
    </location>
</feature>
<comment type="caution">
    <text evidence="2">The sequence shown here is derived from an EMBL/GenBank/DDBJ whole genome shotgun (WGS) entry which is preliminary data.</text>
</comment>
<protein>
    <submittedName>
        <fullName evidence="2">Uncharacterized protein</fullName>
    </submittedName>
</protein>
<keyword evidence="3" id="KW-1185">Reference proteome</keyword>